<evidence type="ECO:0000256" key="8">
    <source>
        <dbReference type="PIRNR" id="PIRNR000535"/>
    </source>
</evidence>
<dbReference type="PANTHER" id="PTHR46566:SF1">
    <property type="entry name" value="1-PHOSPHOFRUCTOKINASE"/>
    <property type="match status" value="1"/>
</dbReference>
<evidence type="ECO:0000256" key="2">
    <source>
        <dbReference type="ARBA" id="ARBA00022679"/>
    </source>
</evidence>
<dbReference type="SUPFAM" id="SSF53613">
    <property type="entry name" value="Ribokinase-like"/>
    <property type="match status" value="1"/>
</dbReference>
<dbReference type="PIRSF" id="PIRSF000535">
    <property type="entry name" value="1PFK/6PFK/LacC"/>
    <property type="match status" value="1"/>
</dbReference>
<dbReference type="PROSITE" id="PS00584">
    <property type="entry name" value="PFKB_KINASES_2"/>
    <property type="match status" value="1"/>
</dbReference>
<dbReference type="InterPro" id="IPR002173">
    <property type="entry name" value="Carboh/pur_kinase_PfkB_CS"/>
</dbReference>
<proteinExistence type="inferred from homology"/>
<dbReference type="GO" id="GO:0009024">
    <property type="term" value="F:tagatose-6-phosphate kinase activity"/>
    <property type="evidence" value="ECO:0007669"/>
    <property type="project" value="UniProtKB-EC"/>
</dbReference>
<dbReference type="AlphaFoldDB" id="A0A9D2JXD0"/>
<keyword evidence="5 9" id="KW-0418">Kinase</keyword>
<comment type="catalytic activity">
    <reaction evidence="7 9">
        <text>beta-D-fructose 1-phosphate + ATP = beta-D-fructose 1,6-bisphosphate + ADP + H(+)</text>
        <dbReference type="Rhea" id="RHEA:14213"/>
        <dbReference type="ChEBI" id="CHEBI:15378"/>
        <dbReference type="ChEBI" id="CHEBI:30616"/>
        <dbReference type="ChEBI" id="CHEBI:32966"/>
        <dbReference type="ChEBI" id="CHEBI:138881"/>
        <dbReference type="ChEBI" id="CHEBI:456216"/>
        <dbReference type="EC" id="2.7.1.56"/>
    </reaction>
</comment>
<evidence type="ECO:0000256" key="9">
    <source>
        <dbReference type="RuleBase" id="RU369061"/>
    </source>
</evidence>
<dbReference type="CDD" id="cd01164">
    <property type="entry name" value="FruK_PfkB_like"/>
    <property type="match status" value="1"/>
</dbReference>
<dbReference type="GO" id="GO:0005829">
    <property type="term" value="C:cytosol"/>
    <property type="evidence" value="ECO:0007669"/>
    <property type="project" value="TreeGrafter"/>
</dbReference>
<dbReference type="EMBL" id="DXAZ01000045">
    <property type="protein sequence ID" value="HIZ70776.1"/>
    <property type="molecule type" value="Genomic_DNA"/>
</dbReference>
<dbReference type="GO" id="GO:0005524">
    <property type="term" value="F:ATP binding"/>
    <property type="evidence" value="ECO:0007669"/>
    <property type="project" value="UniProtKB-UniRule"/>
</dbReference>
<evidence type="ECO:0000256" key="6">
    <source>
        <dbReference type="ARBA" id="ARBA00022840"/>
    </source>
</evidence>
<evidence type="ECO:0000256" key="4">
    <source>
        <dbReference type="ARBA" id="ARBA00022741"/>
    </source>
</evidence>
<keyword evidence="6 8" id="KW-0067">ATP-binding</keyword>
<evidence type="ECO:0000313" key="11">
    <source>
        <dbReference type="EMBL" id="HIZ70776.1"/>
    </source>
</evidence>
<dbReference type="InterPro" id="IPR011611">
    <property type="entry name" value="PfkB_dom"/>
</dbReference>
<sequence>MIYTLTLNPSIDYIMPLEHLQLGATNYTQGEYMLPGGKGINVSRILNQLNVPNKALGFIGGYTGKFIEEWLEKEDAAYHFIPIEGQTRINVKLKGKNETEINGRGPIISEEEKQQLIKQIDQLTSEDTLVISGSKNKGLSETFYNEIIKICQKNQTSFIIDTNSKELLEALAARPFLVKPNQSELGDLFGKTIQTKEEAIDYGKKLQKAGAQNVIVSLGGEGAIFIDDDQVIMADSPKGKVKNTVGSGDSMIAGFLAGIQKGKSKVEAFKLGVQSGSATAFNDDLATKEDIEDLNNQVKTRKVE</sequence>
<keyword evidence="3 8" id="KW-0423">Lactose metabolism</keyword>
<comment type="pathway">
    <text evidence="8">Carbohydrate metabolism; D-tagatose 6-phosphate degradation; D-glyceraldehyde 3-phosphate and glycerone phosphate from D-tagatose 6-phosphate: step 1/2.</text>
</comment>
<dbReference type="GO" id="GO:0005988">
    <property type="term" value="P:lactose metabolic process"/>
    <property type="evidence" value="ECO:0007669"/>
    <property type="project" value="UniProtKB-KW"/>
</dbReference>
<dbReference type="NCBIfam" id="TIGR03828">
    <property type="entry name" value="pfkB"/>
    <property type="match status" value="1"/>
</dbReference>
<dbReference type="GO" id="GO:0008662">
    <property type="term" value="F:1-phosphofructokinase activity"/>
    <property type="evidence" value="ECO:0007669"/>
    <property type="project" value="UniProtKB-UniRule"/>
</dbReference>
<organism evidence="11 12">
    <name type="scientific">Candidatus Atopostipes pullistercoris</name>
    <dbReference type="NCBI Taxonomy" id="2838467"/>
    <lineage>
        <taxon>Bacteria</taxon>
        <taxon>Bacillati</taxon>
        <taxon>Bacillota</taxon>
        <taxon>Bacilli</taxon>
        <taxon>Lactobacillales</taxon>
        <taxon>Carnobacteriaceae</taxon>
        <taxon>Atopostipes</taxon>
    </lineage>
</organism>
<comment type="function">
    <text evidence="9">Catalyzes the ATP-dependent phosphorylation of fructose-l-phosphate to fructose-l,6-bisphosphate.</text>
</comment>
<accession>A0A9D2JXD0</accession>
<dbReference type="FunFam" id="3.40.1190.20:FF:000001">
    <property type="entry name" value="Phosphofructokinase"/>
    <property type="match status" value="1"/>
</dbReference>
<gene>
    <name evidence="11" type="primary">pfkB</name>
    <name evidence="11" type="ORF">H9808_03280</name>
</gene>
<comment type="catalytic activity">
    <reaction evidence="8">
        <text>D-tagatofuranose 6-phosphate + ATP = D-tagatofuranose 1,6-bisphosphate + ADP + H(+)</text>
        <dbReference type="Rhea" id="RHEA:12420"/>
        <dbReference type="ChEBI" id="CHEBI:15378"/>
        <dbReference type="ChEBI" id="CHEBI:30616"/>
        <dbReference type="ChEBI" id="CHEBI:58694"/>
        <dbReference type="ChEBI" id="CHEBI:58695"/>
        <dbReference type="ChEBI" id="CHEBI:456216"/>
        <dbReference type="EC" id="2.7.1.144"/>
    </reaction>
</comment>
<reference evidence="11" key="2">
    <citation type="submission" date="2021-04" db="EMBL/GenBank/DDBJ databases">
        <authorList>
            <person name="Gilroy R."/>
        </authorList>
    </citation>
    <scope>NUCLEOTIDE SEQUENCE</scope>
    <source>
        <strain evidence="11">CHK169-4300</strain>
    </source>
</reference>
<reference evidence="11" key="1">
    <citation type="journal article" date="2021" name="PeerJ">
        <title>Extensive microbial diversity within the chicken gut microbiome revealed by metagenomics and culture.</title>
        <authorList>
            <person name="Gilroy R."/>
            <person name="Ravi A."/>
            <person name="Getino M."/>
            <person name="Pursley I."/>
            <person name="Horton D.L."/>
            <person name="Alikhan N.F."/>
            <person name="Baker D."/>
            <person name="Gharbi K."/>
            <person name="Hall N."/>
            <person name="Watson M."/>
            <person name="Adriaenssens E.M."/>
            <person name="Foster-Nyarko E."/>
            <person name="Jarju S."/>
            <person name="Secka A."/>
            <person name="Antonio M."/>
            <person name="Oren A."/>
            <person name="Chaudhuri R.R."/>
            <person name="La Ragione R."/>
            <person name="Hildebrand F."/>
            <person name="Pallen M.J."/>
        </authorList>
    </citation>
    <scope>NUCLEOTIDE SEQUENCE</scope>
    <source>
        <strain evidence="11">CHK169-4300</strain>
    </source>
</reference>
<dbReference type="GO" id="GO:0044281">
    <property type="term" value="P:small molecule metabolic process"/>
    <property type="evidence" value="ECO:0007669"/>
    <property type="project" value="UniProtKB-ARBA"/>
</dbReference>
<dbReference type="Pfam" id="PF00294">
    <property type="entry name" value="PfkB"/>
    <property type="match status" value="1"/>
</dbReference>
<evidence type="ECO:0000256" key="5">
    <source>
        <dbReference type="ARBA" id="ARBA00022777"/>
    </source>
</evidence>
<dbReference type="InterPro" id="IPR017583">
    <property type="entry name" value="Tagatose/fructose_Pkinase"/>
</dbReference>
<evidence type="ECO:0000256" key="7">
    <source>
        <dbReference type="ARBA" id="ARBA00047745"/>
    </source>
</evidence>
<keyword evidence="4 8" id="KW-0547">Nucleotide-binding</keyword>
<dbReference type="GO" id="GO:0016052">
    <property type="term" value="P:carbohydrate catabolic process"/>
    <property type="evidence" value="ECO:0007669"/>
    <property type="project" value="UniProtKB-ARBA"/>
</dbReference>
<dbReference type="Gene3D" id="3.40.1190.20">
    <property type="match status" value="1"/>
</dbReference>
<comment type="similarity">
    <text evidence="1">Belongs to the carbohydrate kinase pfkB family.</text>
</comment>
<evidence type="ECO:0000256" key="3">
    <source>
        <dbReference type="ARBA" id="ARBA00022736"/>
    </source>
</evidence>
<comment type="caution">
    <text evidence="11">The sequence shown here is derived from an EMBL/GenBank/DDBJ whole genome shotgun (WGS) entry which is preliminary data.</text>
</comment>
<dbReference type="PANTHER" id="PTHR46566">
    <property type="entry name" value="1-PHOSPHOFRUCTOKINASE-RELATED"/>
    <property type="match status" value="1"/>
</dbReference>
<name>A0A9D2JXD0_9LACT</name>
<feature type="domain" description="Carbohydrate kinase PfkB" evidence="10">
    <location>
        <begin position="6"/>
        <end position="280"/>
    </location>
</feature>
<dbReference type="NCBIfam" id="TIGR03168">
    <property type="entry name" value="1-PFK"/>
    <property type="match status" value="1"/>
</dbReference>
<comment type="similarity">
    <text evidence="8">Belongs to the carbohydrate kinase PfkB family. LacC subfamily.</text>
</comment>
<keyword evidence="2 8" id="KW-0808">Transferase</keyword>
<protein>
    <recommendedName>
        <fullName evidence="8">Tagatose-6-phosphate kinase</fullName>
        <ecNumber evidence="8">2.7.1.144</ecNumber>
    </recommendedName>
</protein>
<dbReference type="Proteomes" id="UP000824106">
    <property type="component" value="Unassembled WGS sequence"/>
</dbReference>
<evidence type="ECO:0000256" key="1">
    <source>
        <dbReference type="ARBA" id="ARBA00005380"/>
    </source>
</evidence>
<dbReference type="EC" id="2.7.1.144" evidence="8"/>
<dbReference type="InterPro" id="IPR029056">
    <property type="entry name" value="Ribokinase-like"/>
</dbReference>
<evidence type="ECO:0000313" key="12">
    <source>
        <dbReference type="Proteomes" id="UP000824106"/>
    </source>
</evidence>
<evidence type="ECO:0000259" key="10">
    <source>
        <dbReference type="Pfam" id="PF00294"/>
    </source>
</evidence>
<dbReference type="InterPro" id="IPR022463">
    <property type="entry name" value="1-PFruKinase"/>
</dbReference>